<name>A0AAN6ZT93_9PEZI</name>
<evidence type="ECO:0000256" key="4">
    <source>
        <dbReference type="ARBA" id="ARBA00022692"/>
    </source>
</evidence>
<keyword evidence="4" id="KW-0812">Transmembrane</keyword>
<evidence type="ECO:0000256" key="1">
    <source>
        <dbReference type="ARBA" id="ARBA00003389"/>
    </source>
</evidence>
<comment type="function">
    <text evidence="1 11">Required for nuclear membrane fusion during karyogamy.</text>
</comment>
<comment type="subcellular location">
    <subcellularLocation>
        <location evidence="11">Endoplasmic reticulum membrane</location>
    </subcellularLocation>
    <subcellularLocation>
        <location evidence="11">Nucleus membrane</location>
    </subcellularLocation>
</comment>
<keyword evidence="9" id="KW-0325">Glycoprotein</keyword>
<evidence type="ECO:0000256" key="3">
    <source>
        <dbReference type="ARBA" id="ARBA00022459"/>
    </source>
</evidence>
<dbReference type="PANTHER" id="PTHR28012:SF1">
    <property type="entry name" value="NUCLEAR FUSION PROTEIN KAR5"/>
    <property type="match status" value="1"/>
</dbReference>
<reference evidence="13" key="1">
    <citation type="journal article" date="2023" name="Mol. Phylogenet. Evol.">
        <title>Genome-scale phylogeny and comparative genomics of the fungal order Sordariales.</title>
        <authorList>
            <person name="Hensen N."/>
            <person name="Bonometti L."/>
            <person name="Westerberg I."/>
            <person name="Brannstrom I.O."/>
            <person name="Guillou S."/>
            <person name="Cros-Aarteil S."/>
            <person name="Calhoun S."/>
            <person name="Haridas S."/>
            <person name="Kuo A."/>
            <person name="Mondo S."/>
            <person name="Pangilinan J."/>
            <person name="Riley R."/>
            <person name="LaButti K."/>
            <person name="Andreopoulos B."/>
            <person name="Lipzen A."/>
            <person name="Chen C."/>
            <person name="Yan M."/>
            <person name="Daum C."/>
            <person name="Ng V."/>
            <person name="Clum A."/>
            <person name="Steindorff A."/>
            <person name="Ohm R.A."/>
            <person name="Martin F."/>
            <person name="Silar P."/>
            <person name="Natvig D.O."/>
            <person name="Lalanne C."/>
            <person name="Gautier V."/>
            <person name="Ament-Velasquez S.L."/>
            <person name="Kruys A."/>
            <person name="Hutchinson M.I."/>
            <person name="Powell A.J."/>
            <person name="Barry K."/>
            <person name="Miller A.N."/>
            <person name="Grigoriev I.V."/>
            <person name="Debuchy R."/>
            <person name="Gladieux P."/>
            <person name="Hiltunen Thoren M."/>
            <person name="Johannesson H."/>
        </authorList>
    </citation>
    <scope>NUCLEOTIDE SEQUENCE</scope>
    <source>
        <strain evidence="13">CBS 538.74</strain>
    </source>
</reference>
<feature type="chain" id="PRO_5042908056" evidence="12">
    <location>
        <begin position="18"/>
        <end position="476"/>
    </location>
</feature>
<comment type="similarity">
    <text evidence="2 11">Belongs to the KAR5 family.</text>
</comment>
<dbReference type="GO" id="GO:0005789">
    <property type="term" value="C:endoplasmic reticulum membrane"/>
    <property type="evidence" value="ECO:0007669"/>
    <property type="project" value="UniProtKB-SubCell"/>
</dbReference>
<feature type="signal peptide" evidence="12">
    <location>
        <begin position="1"/>
        <end position="17"/>
    </location>
</feature>
<evidence type="ECO:0000256" key="2">
    <source>
        <dbReference type="ARBA" id="ARBA00010473"/>
    </source>
</evidence>
<keyword evidence="5 11" id="KW-0732">Signal</keyword>
<evidence type="ECO:0000256" key="10">
    <source>
        <dbReference type="ARBA" id="ARBA00023242"/>
    </source>
</evidence>
<dbReference type="Pfam" id="PF04163">
    <property type="entry name" value="Tht1"/>
    <property type="match status" value="1"/>
</dbReference>
<dbReference type="AlphaFoldDB" id="A0AAN6ZT93"/>
<dbReference type="InterPro" id="IPR007292">
    <property type="entry name" value="Nuclear_fusion_Kar5"/>
</dbReference>
<dbReference type="Proteomes" id="UP001302745">
    <property type="component" value="Unassembled WGS sequence"/>
</dbReference>
<comment type="caution">
    <text evidence="13">The sequence shown here is derived from an EMBL/GenBank/DDBJ whole genome shotgun (WGS) entry which is preliminary data.</text>
</comment>
<evidence type="ECO:0000313" key="14">
    <source>
        <dbReference type="Proteomes" id="UP001302745"/>
    </source>
</evidence>
<dbReference type="PANTHER" id="PTHR28012">
    <property type="entry name" value="NUCLEAR FUSION PROTEIN KAR5"/>
    <property type="match status" value="1"/>
</dbReference>
<gene>
    <name evidence="13" type="ORF">C8A00DRAFT_17494</name>
</gene>
<keyword evidence="10 11" id="KW-0539">Nucleus</keyword>
<dbReference type="GO" id="GO:0031965">
    <property type="term" value="C:nuclear membrane"/>
    <property type="evidence" value="ECO:0007669"/>
    <property type="project" value="UniProtKB-SubCell"/>
</dbReference>
<keyword evidence="7" id="KW-1133">Transmembrane helix</keyword>
<proteinExistence type="inferred from homology"/>
<evidence type="ECO:0000256" key="8">
    <source>
        <dbReference type="ARBA" id="ARBA00023136"/>
    </source>
</evidence>
<dbReference type="EMBL" id="MU857035">
    <property type="protein sequence ID" value="KAK4151070.1"/>
    <property type="molecule type" value="Genomic_DNA"/>
</dbReference>
<evidence type="ECO:0000256" key="6">
    <source>
        <dbReference type="ARBA" id="ARBA00022824"/>
    </source>
</evidence>
<organism evidence="13 14">
    <name type="scientific">Chaetomidium leptoderma</name>
    <dbReference type="NCBI Taxonomy" id="669021"/>
    <lineage>
        <taxon>Eukaryota</taxon>
        <taxon>Fungi</taxon>
        <taxon>Dikarya</taxon>
        <taxon>Ascomycota</taxon>
        <taxon>Pezizomycotina</taxon>
        <taxon>Sordariomycetes</taxon>
        <taxon>Sordariomycetidae</taxon>
        <taxon>Sordariales</taxon>
        <taxon>Chaetomiaceae</taxon>
        <taxon>Chaetomidium</taxon>
    </lineage>
</organism>
<keyword evidence="6 11" id="KW-0256">Endoplasmic reticulum</keyword>
<evidence type="ECO:0000313" key="13">
    <source>
        <dbReference type="EMBL" id="KAK4151070.1"/>
    </source>
</evidence>
<evidence type="ECO:0000256" key="11">
    <source>
        <dbReference type="RuleBase" id="RU368082"/>
    </source>
</evidence>
<reference evidence="13" key="2">
    <citation type="submission" date="2023-05" db="EMBL/GenBank/DDBJ databases">
        <authorList>
            <consortium name="Lawrence Berkeley National Laboratory"/>
            <person name="Steindorff A."/>
            <person name="Hensen N."/>
            <person name="Bonometti L."/>
            <person name="Westerberg I."/>
            <person name="Brannstrom I.O."/>
            <person name="Guillou S."/>
            <person name="Cros-Aarteil S."/>
            <person name="Calhoun S."/>
            <person name="Haridas S."/>
            <person name="Kuo A."/>
            <person name="Mondo S."/>
            <person name="Pangilinan J."/>
            <person name="Riley R."/>
            <person name="Labutti K."/>
            <person name="Andreopoulos B."/>
            <person name="Lipzen A."/>
            <person name="Chen C."/>
            <person name="Yanf M."/>
            <person name="Daum C."/>
            <person name="Ng V."/>
            <person name="Clum A."/>
            <person name="Ohm R."/>
            <person name="Martin F."/>
            <person name="Silar P."/>
            <person name="Natvig D."/>
            <person name="Lalanne C."/>
            <person name="Gautier V."/>
            <person name="Ament-Velasquez S.L."/>
            <person name="Kruys A."/>
            <person name="Hutchinson M.I."/>
            <person name="Powell A.J."/>
            <person name="Barry K."/>
            <person name="Miller A.N."/>
            <person name="Grigoriev I.V."/>
            <person name="Debuchy R."/>
            <person name="Gladieux P."/>
            <person name="Thoren M.H."/>
            <person name="Johannesson H."/>
        </authorList>
    </citation>
    <scope>NUCLEOTIDE SEQUENCE</scope>
    <source>
        <strain evidence="13">CBS 538.74</strain>
    </source>
</reference>
<dbReference type="GO" id="GO:0000742">
    <property type="term" value="P:karyogamy involved in conjugation with cellular fusion"/>
    <property type="evidence" value="ECO:0007669"/>
    <property type="project" value="UniProtKB-UniRule"/>
</dbReference>
<protein>
    <submittedName>
        <fullName evidence="13">Nuclear fusion protein KAR5</fullName>
    </submittedName>
</protein>
<keyword evidence="8" id="KW-0472">Membrane</keyword>
<evidence type="ECO:0000256" key="12">
    <source>
        <dbReference type="SAM" id="SignalP"/>
    </source>
</evidence>
<accession>A0AAN6ZT93</accession>
<evidence type="ECO:0000256" key="7">
    <source>
        <dbReference type="ARBA" id="ARBA00022989"/>
    </source>
</evidence>
<sequence length="476" mass="52251">MQARLFVLALSAWCTNGFTWGNGKSYPVGKSGKSSELPPNSRLPNIYAVALSELQELELEPLCHRVAARLLVNNCQLVDGKDEATILTDSGRQVRDFIDSYAASLAICDLERGSFAIPAECAKFREPSLSQIASRNEPQLHVSSKEIGLCLSALAASDAAWSTWVSYRHKALRFCEAARADHEKAKNLVLYQRLTQVLARLTDSVEAELQRRMDDLDNRARESVEKLDQLMPQIGRLSEGLARVESYLSEDMDMALRKSSESMSDGLQHAENLQQLLSVLLANVLESTSQLAFTHEQSLQRVSQRVNDDMETLIAVISTAMASSSSLQERIQVSDQQAAVLTQRQIDLHHGMDRLAIATETLSVKLEDHATTLKQANNITNDILDSLEATADVASSVNKSFVRATTGGWWPFFVFPTASLVMGSYGLPPSILRNLALLTLGGLVGFMVSSYDQLTAQFVDALEATANITASSLSRL</sequence>
<evidence type="ECO:0000256" key="5">
    <source>
        <dbReference type="ARBA" id="ARBA00022729"/>
    </source>
</evidence>
<keyword evidence="14" id="KW-1185">Reference proteome</keyword>
<dbReference type="GO" id="GO:0048288">
    <property type="term" value="P:nuclear membrane fusion involved in karyogamy"/>
    <property type="evidence" value="ECO:0007669"/>
    <property type="project" value="UniProtKB-UniRule"/>
</dbReference>
<evidence type="ECO:0000256" key="9">
    <source>
        <dbReference type="ARBA" id="ARBA00023180"/>
    </source>
</evidence>
<keyword evidence="3 11" id="KW-0415">Karyogamy</keyword>